<proteinExistence type="predicted"/>
<reference evidence="2 3" key="1">
    <citation type="submission" date="2014-12" db="EMBL/GenBank/DDBJ databases">
        <title>Genome assembly of Enhygromyxa salina DSM 15201.</title>
        <authorList>
            <person name="Sharma G."/>
            <person name="Subramanian S."/>
        </authorList>
    </citation>
    <scope>NUCLEOTIDE SEQUENCE [LARGE SCALE GENOMIC DNA]</scope>
    <source>
        <strain evidence="2 3">DSM 15201</strain>
    </source>
</reference>
<comment type="caution">
    <text evidence="2">The sequence shown here is derived from an EMBL/GenBank/DDBJ whole genome shotgun (WGS) entry which is preliminary data.</text>
</comment>
<evidence type="ECO:0008006" key="4">
    <source>
        <dbReference type="Google" id="ProtNLM"/>
    </source>
</evidence>
<feature type="signal peptide" evidence="1">
    <location>
        <begin position="1"/>
        <end position="26"/>
    </location>
</feature>
<keyword evidence="1" id="KW-0732">Signal</keyword>
<dbReference type="Proteomes" id="UP000031599">
    <property type="component" value="Unassembled WGS sequence"/>
</dbReference>
<feature type="chain" id="PRO_5002147535" description="Cytochrome c domain-containing protein" evidence="1">
    <location>
        <begin position="27"/>
        <end position="158"/>
    </location>
</feature>
<sequence length="158" mass="17003">MGYIGGMRRYLFPSLALALFSLAGLACGPHGETGIPEGQAKPWAELDDGERMAHMGAVVMPRMQAVFQGHDPKRFADFGCVTCHGGGAANGDFTMPNPALPTLDASNLYKKHRKESPEMTKLMWKEVEPAMGESLALTYGLGDAQFSCANCHIVENAD</sequence>
<dbReference type="EMBL" id="JMCC02000034">
    <property type="protein sequence ID" value="KIG16621.1"/>
    <property type="molecule type" value="Genomic_DNA"/>
</dbReference>
<accession>A0A0C2D057</accession>
<evidence type="ECO:0000313" key="3">
    <source>
        <dbReference type="Proteomes" id="UP000031599"/>
    </source>
</evidence>
<dbReference type="InterPro" id="IPR036280">
    <property type="entry name" value="Multihaem_cyt_sf"/>
</dbReference>
<evidence type="ECO:0000256" key="1">
    <source>
        <dbReference type="SAM" id="SignalP"/>
    </source>
</evidence>
<name>A0A0C2D057_9BACT</name>
<gene>
    <name evidence="2" type="ORF">DB30_04240</name>
</gene>
<organism evidence="2 3">
    <name type="scientific">Enhygromyxa salina</name>
    <dbReference type="NCBI Taxonomy" id="215803"/>
    <lineage>
        <taxon>Bacteria</taxon>
        <taxon>Pseudomonadati</taxon>
        <taxon>Myxococcota</taxon>
        <taxon>Polyangia</taxon>
        <taxon>Nannocystales</taxon>
        <taxon>Nannocystaceae</taxon>
        <taxon>Enhygromyxa</taxon>
    </lineage>
</organism>
<dbReference type="AlphaFoldDB" id="A0A0C2D057"/>
<dbReference type="SUPFAM" id="SSF48695">
    <property type="entry name" value="Multiheme cytochromes"/>
    <property type="match status" value="1"/>
</dbReference>
<evidence type="ECO:0000313" key="2">
    <source>
        <dbReference type="EMBL" id="KIG16621.1"/>
    </source>
</evidence>
<protein>
    <recommendedName>
        <fullName evidence="4">Cytochrome c domain-containing protein</fullName>
    </recommendedName>
</protein>